<gene>
    <name evidence="2" type="ORF">NS506_06143</name>
    <name evidence="3" type="ORF">NSK11_contig00175-0007</name>
</gene>
<dbReference type="EMBL" id="BBYQ01000175">
    <property type="protein sequence ID" value="GAP32710.1"/>
    <property type="molecule type" value="Genomic_DNA"/>
</dbReference>
<evidence type="ECO:0000313" key="5">
    <source>
        <dbReference type="Proteomes" id="UP000180166"/>
    </source>
</evidence>
<feature type="transmembrane region" description="Helical" evidence="1">
    <location>
        <begin position="53"/>
        <end position="79"/>
    </location>
</feature>
<keyword evidence="1" id="KW-1133">Transmembrane helix</keyword>
<keyword evidence="1" id="KW-0812">Transmembrane</keyword>
<dbReference type="AlphaFoldDB" id="A0ABC9Z576"/>
<evidence type="ECO:0000313" key="4">
    <source>
        <dbReference type="Proteomes" id="UP000037179"/>
    </source>
</evidence>
<evidence type="ECO:0000313" key="3">
    <source>
        <dbReference type="EMBL" id="GAP32710.1"/>
    </source>
</evidence>
<name>A0ABC9Z576_9NOCA</name>
<dbReference type="EMBL" id="CP017839">
    <property type="protein sequence ID" value="APB00180.1"/>
    <property type="molecule type" value="Genomic_DNA"/>
</dbReference>
<protein>
    <recommendedName>
        <fullName evidence="6">DUF4229 domain-containing protein</fullName>
    </recommendedName>
</protein>
<dbReference type="KEGG" id="nsr:NS506_06143"/>
<accession>A0ABC9Z576</accession>
<reference evidence="4" key="1">
    <citation type="submission" date="2015-07" db="EMBL/GenBank/DDBJ databases">
        <title>Nocardia seriolae U-1 whole genome shotgun sequence.</title>
        <authorList>
            <person name="Imajoh M."/>
            <person name="Fukumoto Y."/>
            <person name="Sukeda M."/>
            <person name="Yamane J."/>
            <person name="Yamasaki K."/>
            <person name="Shimizu M."/>
            <person name="Ohnishi K."/>
            <person name="Oshima S."/>
        </authorList>
    </citation>
    <scope>NUCLEOTIDE SEQUENCE [LARGE SCALE GENOMIC DNA]</scope>
    <source>
        <strain evidence="4">U-1</strain>
    </source>
</reference>
<sequence>MRFPDIPRLRPARRLLRIPLLLVVVSLALRAVLTALSARHGFGSPAGMNAGYLLVACTATILRLTLLIAVPGVLTYLVIARMLNRVLRRADHAVRQSDSPEVPSPAE</sequence>
<reference evidence="3 4" key="2">
    <citation type="journal article" date="2016" name="Genome Announc.">
        <title>Draft Genome Sequence of Erythromycin- and Oxytetracycline-Sensitive Nocardia seriolae Strain U-1 (NBRC 110359).</title>
        <authorList>
            <person name="Imajoh M."/>
            <person name="Sukeda M."/>
            <person name="Shimizu M."/>
            <person name="Yamane J."/>
            <person name="Ohnishi K."/>
            <person name="Oshima S."/>
        </authorList>
    </citation>
    <scope>NUCLEOTIDE SEQUENCE [LARGE SCALE GENOMIC DNA]</scope>
    <source>
        <strain evidence="3 4">U-1</strain>
    </source>
</reference>
<proteinExistence type="predicted"/>
<evidence type="ECO:0000313" key="2">
    <source>
        <dbReference type="EMBL" id="APB00180.1"/>
    </source>
</evidence>
<organism evidence="3 4">
    <name type="scientific">Nocardia seriolae</name>
    <dbReference type="NCBI Taxonomy" id="37332"/>
    <lineage>
        <taxon>Bacteria</taxon>
        <taxon>Bacillati</taxon>
        <taxon>Actinomycetota</taxon>
        <taxon>Actinomycetes</taxon>
        <taxon>Mycobacteriales</taxon>
        <taxon>Nocardiaceae</taxon>
        <taxon>Nocardia</taxon>
    </lineage>
</organism>
<keyword evidence="1" id="KW-0472">Membrane</keyword>
<evidence type="ECO:0000256" key="1">
    <source>
        <dbReference type="SAM" id="Phobius"/>
    </source>
</evidence>
<evidence type="ECO:0008006" key="6">
    <source>
        <dbReference type="Google" id="ProtNLM"/>
    </source>
</evidence>
<dbReference type="RefSeq" id="WP_033091119.1">
    <property type="nucleotide sequence ID" value="NZ_AP017900.1"/>
</dbReference>
<keyword evidence="4" id="KW-1185">Reference proteome</keyword>
<reference evidence="2 5" key="3">
    <citation type="submission" date="2016-10" db="EMBL/GenBank/DDBJ databases">
        <title>Genome sequence of Nocardia seriolae strain EM150506, isolated from Anguila japonica.</title>
        <authorList>
            <person name="Han H.-J."/>
        </authorList>
    </citation>
    <scope>NUCLEOTIDE SEQUENCE [LARGE SCALE GENOMIC DNA]</scope>
    <source>
        <strain evidence="2 5">EM150506</strain>
    </source>
</reference>
<dbReference type="Proteomes" id="UP000180166">
    <property type="component" value="Chromosome"/>
</dbReference>
<dbReference type="Proteomes" id="UP000037179">
    <property type="component" value="Unassembled WGS sequence"/>
</dbReference>